<evidence type="ECO:0008006" key="3">
    <source>
        <dbReference type="Google" id="ProtNLM"/>
    </source>
</evidence>
<dbReference type="RefSeq" id="WP_183988511.1">
    <property type="nucleotide sequence ID" value="NZ_JACHHG010000015.1"/>
</dbReference>
<evidence type="ECO:0000313" key="2">
    <source>
        <dbReference type="Proteomes" id="UP000569951"/>
    </source>
</evidence>
<dbReference type="AlphaFoldDB" id="A0A841I3A2"/>
<dbReference type="PANTHER" id="PTHR36931">
    <property type="entry name" value="UPF0153 PROTEIN YEIW"/>
    <property type="match status" value="1"/>
</dbReference>
<name>A0A841I3A2_9DEIO</name>
<accession>A0A841I3A2</accession>
<proteinExistence type="predicted"/>
<dbReference type="Proteomes" id="UP000569951">
    <property type="component" value="Unassembled WGS sequence"/>
</dbReference>
<reference evidence="1 2" key="1">
    <citation type="submission" date="2020-08" db="EMBL/GenBank/DDBJ databases">
        <title>Genomic Encyclopedia of Type Strains, Phase IV (KMG-IV): sequencing the most valuable type-strain genomes for metagenomic binning, comparative biology and taxonomic classification.</title>
        <authorList>
            <person name="Goeker M."/>
        </authorList>
    </citation>
    <scope>NUCLEOTIDE SEQUENCE [LARGE SCALE GENOMIC DNA]</scope>
    <source>
        <strain evidence="1 2">DSM 21458</strain>
    </source>
</reference>
<dbReference type="PANTHER" id="PTHR36931:SF1">
    <property type="entry name" value="UPF0153 PROTEIN YEIW"/>
    <property type="match status" value="1"/>
</dbReference>
<evidence type="ECO:0000313" key="1">
    <source>
        <dbReference type="EMBL" id="MBB6099773.1"/>
    </source>
</evidence>
<dbReference type="InterPro" id="IPR052572">
    <property type="entry name" value="UPF0153_domain"/>
</dbReference>
<organism evidence="1 2">
    <name type="scientific">Deinobacterium chartae</name>
    <dbReference type="NCBI Taxonomy" id="521158"/>
    <lineage>
        <taxon>Bacteria</taxon>
        <taxon>Thermotogati</taxon>
        <taxon>Deinococcota</taxon>
        <taxon>Deinococci</taxon>
        <taxon>Deinococcales</taxon>
        <taxon>Deinococcaceae</taxon>
        <taxon>Deinobacterium</taxon>
    </lineage>
</organism>
<comment type="caution">
    <text evidence="1">The sequence shown here is derived from an EMBL/GenBank/DDBJ whole genome shotgun (WGS) entry which is preliminary data.</text>
</comment>
<dbReference type="EMBL" id="JACHHG010000015">
    <property type="protein sequence ID" value="MBB6099773.1"/>
    <property type="molecule type" value="Genomic_DNA"/>
</dbReference>
<gene>
    <name evidence="1" type="ORF">HNR42_003231</name>
</gene>
<sequence>MDLFEAPADLPPRSAWMRDCSGCGACCAAPDIAALAKPLGVPCRHLQADCRCAVYASRPQPCRNYRPDWVCGEVAPLPDLEARIRRFLQIYGLEAETTPV</sequence>
<keyword evidence="2" id="KW-1185">Reference proteome</keyword>
<protein>
    <recommendedName>
        <fullName evidence="3">YkgJ family cysteine cluster protein</fullName>
    </recommendedName>
</protein>